<dbReference type="Proteomes" id="UP000230750">
    <property type="component" value="Unassembled WGS sequence"/>
</dbReference>
<dbReference type="EMBL" id="MRZV01000041">
    <property type="protein sequence ID" value="PIK61067.1"/>
    <property type="molecule type" value="Genomic_DNA"/>
</dbReference>
<evidence type="ECO:0000313" key="3">
    <source>
        <dbReference type="Proteomes" id="UP000230750"/>
    </source>
</evidence>
<comment type="caution">
    <text evidence="2">The sequence shown here is derived from an EMBL/GenBank/DDBJ whole genome shotgun (WGS) entry which is preliminary data.</text>
</comment>
<proteinExistence type="predicted"/>
<protein>
    <submittedName>
        <fullName evidence="2">ParaHox transcription factor Cdx</fullName>
    </submittedName>
</protein>
<gene>
    <name evidence="2" type="ORF">BSL78_01991</name>
</gene>
<feature type="region of interest" description="Disordered" evidence="1">
    <location>
        <begin position="182"/>
        <end position="201"/>
    </location>
</feature>
<evidence type="ECO:0000256" key="1">
    <source>
        <dbReference type="SAM" id="MobiDB-lite"/>
    </source>
</evidence>
<organism evidence="2 3">
    <name type="scientific">Stichopus japonicus</name>
    <name type="common">Sea cucumber</name>
    <dbReference type="NCBI Taxonomy" id="307972"/>
    <lineage>
        <taxon>Eukaryota</taxon>
        <taxon>Metazoa</taxon>
        <taxon>Echinodermata</taxon>
        <taxon>Eleutherozoa</taxon>
        <taxon>Echinozoa</taxon>
        <taxon>Holothuroidea</taxon>
        <taxon>Aspidochirotacea</taxon>
        <taxon>Aspidochirotida</taxon>
        <taxon>Stichopodidae</taxon>
        <taxon>Apostichopus</taxon>
    </lineage>
</organism>
<keyword evidence="3" id="KW-1185">Reference proteome</keyword>
<name>A0A2G8LLC6_STIJA</name>
<dbReference type="OrthoDB" id="6159439at2759"/>
<reference evidence="2 3" key="1">
    <citation type="journal article" date="2017" name="PLoS Biol.">
        <title>The sea cucumber genome provides insights into morphological evolution and visceral regeneration.</title>
        <authorList>
            <person name="Zhang X."/>
            <person name="Sun L."/>
            <person name="Yuan J."/>
            <person name="Sun Y."/>
            <person name="Gao Y."/>
            <person name="Zhang L."/>
            <person name="Li S."/>
            <person name="Dai H."/>
            <person name="Hamel J.F."/>
            <person name="Liu C."/>
            <person name="Yu Y."/>
            <person name="Liu S."/>
            <person name="Lin W."/>
            <person name="Guo K."/>
            <person name="Jin S."/>
            <person name="Xu P."/>
            <person name="Storey K.B."/>
            <person name="Huan P."/>
            <person name="Zhang T."/>
            <person name="Zhou Y."/>
            <person name="Zhang J."/>
            <person name="Lin C."/>
            <person name="Li X."/>
            <person name="Xing L."/>
            <person name="Huo D."/>
            <person name="Sun M."/>
            <person name="Wang L."/>
            <person name="Mercier A."/>
            <person name="Li F."/>
            <person name="Yang H."/>
            <person name="Xiang J."/>
        </authorList>
    </citation>
    <scope>NUCLEOTIDE SEQUENCE [LARGE SCALE GENOMIC DNA]</scope>
    <source>
        <strain evidence="2">Shaxun</strain>
        <tissue evidence="2">Muscle</tissue>
    </source>
</reference>
<dbReference type="AlphaFoldDB" id="A0A2G8LLC6"/>
<evidence type="ECO:0000313" key="2">
    <source>
        <dbReference type="EMBL" id="PIK61067.1"/>
    </source>
</evidence>
<accession>A0A2G8LLC6</accession>
<sequence>MRQDLVSKSGEAMFRYHPGSNFPQQFQHTSDYLSQVAALQVPYGDPGVVQQHGSPTAWSGTSHIDLSPTVSSAISSAHNSVGGTEQWGYNHGNQQAHLPSPGGHLSGSPTIPGMAGYMHHDGYMAHAGHHGPESVAQALYTPSMKGSYDYFVRTPTYRYNPQTGKTRTKDKYRVVYTDIKGKNSKKNSDLTGTLRSGGKPRSRWRWVYQTAR</sequence>